<comment type="caution">
    <text evidence="3">The sequence shown here is derived from an EMBL/GenBank/DDBJ whole genome shotgun (WGS) entry which is preliminary data.</text>
</comment>
<protein>
    <recommendedName>
        <fullName evidence="2">Potassium channel domain-containing protein</fullName>
    </recommendedName>
</protein>
<evidence type="ECO:0000256" key="1">
    <source>
        <dbReference type="SAM" id="Phobius"/>
    </source>
</evidence>
<gene>
    <name evidence="3" type="ORF">GGQ66_004103</name>
</gene>
<dbReference type="Pfam" id="PF07885">
    <property type="entry name" value="Ion_trans_2"/>
    <property type="match status" value="1"/>
</dbReference>
<feature type="transmembrane region" description="Helical" evidence="1">
    <location>
        <begin position="15"/>
        <end position="34"/>
    </location>
</feature>
<dbReference type="EMBL" id="JACIDU010000022">
    <property type="protein sequence ID" value="MBB4105516.1"/>
    <property type="molecule type" value="Genomic_DNA"/>
</dbReference>
<keyword evidence="1" id="KW-0472">Membrane</keyword>
<feature type="transmembrane region" description="Helical" evidence="1">
    <location>
        <begin position="92"/>
        <end position="114"/>
    </location>
</feature>
<evidence type="ECO:0000259" key="2">
    <source>
        <dbReference type="Pfam" id="PF07885"/>
    </source>
</evidence>
<organism evidence="3 4">
    <name type="scientific">Allorhizobium borbori</name>
    <dbReference type="NCBI Taxonomy" id="485907"/>
    <lineage>
        <taxon>Bacteria</taxon>
        <taxon>Pseudomonadati</taxon>
        <taxon>Pseudomonadota</taxon>
        <taxon>Alphaproteobacteria</taxon>
        <taxon>Hyphomicrobiales</taxon>
        <taxon>Rhizobiaceae</taxon>
        <taxon>Rhizobium/Agrobacterium group</taxon>
        <taxon>Allorhizobium</taxon>
    </lineage>
</organism>
<feature type="transmembrane region" description="Helical" evidence="1">
    <location>
        <begin position="40"/>
        <end position="60"/>
    </location>
</feature>
<dbReference type="SUPFAM" id="SSF81324">
    <property type="entry name" value="Voltage-gated potassium channels"/>
    <property type="match status" value="1"/>
</dbReference>
<keyword evidence="1" id="KW-1133">Transmembrane helix</keyword>
<feature type="transmembrane region" description="Helical" evidence="1">
    <location>
        <begin position="126"/>
        <end position="147"/>
    </location>
</feature>
<dbReference type="Proteomes" id="UP000584824">
    <property type="component" value="Unassembled WGS sequence"/>
</dbReference>
<dbReference type="InterPro" id="IPR013099">
    <property type="entry name" value="K_chnl_dom"/>
</dbReference>
<keyword evidence="4" id="KW-1185">Reference proteome</keyword>
<dbReference type="AlphaFoldDB" id="A0A7W6P428"/>
<name>A0A7W6P428_9HYPH</name>
<reference evidence="3 4" key="1">
    <citation type="submission" date="2020-08" db="EMBL/GenBank/DDBJ databases">
        <title>Genomic Encyclopedia of Type Strains, Phase IV (KMG-IV): sequencing the most valuable type-strain genomes for metagenomic binning, comparative biology and taxonomic classification.</title>
        <authorList>
            <person name="Goeker M."/>
        </authorList>
    </citation>
    <scope>NUCLEOTIDE SEQUENCE [LARGE SCALE GENOMIC DNA]</scope>
    <source>
        <strain evidence="3 4">DSM 26385</strain>
    </source>
</reference>
<keyword evidence="1" id="KW-0812">Transmembrane</keyword>
<proteinExistence type="predicted"/>
<feature type="transmembrane region" description="Helical" evidence="1">
    <location>
        <begin position="67"/>
        <end position="86"/>
    </location>
</feature>
<feature type="transmembrane region" description="Helical" evidence="1">
    <location>
        <begin position="189"/>
        <end position="210"/>
    </location>
</feature>
<dbReference type="RefSeq" id="WP_183795064.1">
    <property type="nucleotide sequence ID" value="NZ_JACIDU010000022.1"/>
</dbReference>
<evidence type="ECO:0000313" key="4">
    <source>
        <dbReference type="Proteomes" id="UP000584824"/>
    </source>
</evidence>
<sequence length="223" mass="24012">MTTEPDVTRQSKRTLTANVLLLVAILLHNLTYPLSTLGGVGPLIFYLFYASIFVAGTWALEKGRGWRAAISISGLAVFVVGLLNSYRPGPLAALDVYVTSIVYHGLMIAVLIRYTFTARIVVTDVVLAATSLYLVIGSCFAAIFALIDWLQPGSFVASSGAAIGWQQLVYYSFVTLTTVGYGDITPVGFYAQSFAAFEAVLGVLYTVILLSRLVGLHASRPTE</sequence>
<accession>A0A7W6P428</accession>
<dbReference type="Gene3D" id="1.10.287.70">
    <property type="match status" value="1"/>
</dbReference>
<feature type="domain" description="Potassium channel" evidence="2">
    <location>
        <begin position="146"/>
        <end position="213"/>
    </location>
</feature>
<evidence type="ECO:0000313" key="3">
    <source>
        <dbReference type="EMBL" id="MBB4105516.1"/>
    </source>
</evidence>